<dbReference type="UniPathway" id="UPA00077">
    <property type="reaction ID" value="UER00158"/>
</dbReference>
<feature type="domain" description="DHFR" evidence="7">
    <location>
        <begin position="12"/>
        <end position="209"/>
    </location>
</feature>
<dbReference type="InterPro" id="IPR001796">
    <property type="entry name" value="DHFR_dom"/>
</dbReference>
<dbReference type="GO" id="GO:0046654">
    <property type="term" value="P:tetrahydrofolate biosynthetic process"/>
    <property type="evidence" value="ECO:0007669"/>
    <property type="project" value="UniProtKB-UniPathway"/>
</dbReference>
<evidence type="ECO:0000313" key="8">
    <source>
        <dbReference type="EMBL" id="QPL06040.1"/>
    </source>
</evidence>
<evidence type="ECO:0000256" key="4">
    <source>
        <dbReference type="ARBA" id="ARBA00022563"/>
    </source>
</evidence>
<evidence type="ECO:0000256" key="5">
    <source>
        <dbReference type="ARBA" id="ARBA00022857"/>
    </source>
</evidence>
<organism evidence="8 9">
    <name type="scientific">Actinomyces respiraculi</name>
    <dbReference type="NCBI Taxonomy" id="2744574"/>
    <lineage>
        <taxon>Bacteria</taxon>
        <taxon>Bacillati</taxon>
        <taxon>Actinomycetota</taxon>
        <taxon>Actinomycetes</taxon>
        <taxon>Actinomycetales</taxon>
        <taxon>Actinomycetaceae</taxon>
        <taxon>Actinomyces</taxon>
    </lineage>
</organism>
<dbReference type="GO" id="GO:0006730">
    <property type="term" value="P:one-carbon metabolic process"/>
    <property type="evidence" value="ECO:0007669"/>
    <property type="project" value="UniProtKB-KW"/>
</dbReference>
<dbReference type="Gene3D" id="3.40.430.10">
    <property type="entry name" value="Dihydrofolate Reductase, subunit A"/>
    <property type="match status" value="1"/>
</dbReference>
<keyword evidence="5" id="KW-0521">NADP</keyword>
<evidence type="ECO:0000256" key="2">
    <source>
        <dbReference type="ARBA" id="ARBA00009539"/>
    </source>
</evidence>
<dbReference type="PANTHER" id="PTHR48069">
    <property type="entry name" value="DIHYDROFOLATE REDUCTASE"/>
    <property type="match status" value="1"/>
</dbReference>
<evidence type="ECO:0000259" key="7">
    <source>
        <dbReference type="PROSITE" id="PS51330"/>
    </source>
</evidence>
<keyword evidence="9" id="KW-1185">Reference proteome</keyword>
<keyword evidence="4" id="KW-0554">One-carbon metabolism</keyword>
<dbReference type="EMBL" id="CP063989">
    <property type="protein sequence ID" value="QPL06040.1"/>
    <property type="molecule type" value="Genomic_DNA"/>
</dbReference>
<dbReference type="InterPro" id="IPR012259">
    <property type="entry name" value="DHFR"/>
</dbReference>
<name>A0A7T0PXX0_9ACTO</name>
<dbReference type="PROSITE" id="PS51330">
    <property type="entry name" value="DHFR_2"/>
    <property type="match status" value="1"/>
</dbReference>
<keyword evidence="6" id="KW-0560">Oxidoreductase</keyword>
<evidence type="ECO:0000313" key="9">
    <source>
        <dbReference type="Proteomes" id="UP000594637"/>
    </source>
</evidence>
<dbReference type="Proteomes" id="UP000594637">
    <property type="component" value="Chromosome"/>
</dbReference>
<evidence type="ECO:0000256" key="6">
    <source>
        <dbReference type="ARBA" id="ARBA00023002"/>
    </source>
</evidence>
<evidence type="ECO:0000256" key="1">
    <source>
        <dbReference type="ARBA" id="ARBA00004903"/>
    </source>
</evidence>
<dbReference type="CDD" id="cd00209">
    <property type="entry name" value="DHFR"/>
    <property type="match status" value="1"/>
</dbReference>
<dbReference type="Pfam" id="PF00186">
    <property type="entry name" value="DHFR_1"/>
    <property type="match status" value="1"/>
</dbReference>
<sequence>MSTRSASRAPVRVGAVWAQDRAGIIGADGDMLWHVPADFRHFKAATTGGVVLMGRTTWDSLGASLPGRLSVVLTRREHWGADGVACAVPTLAEGLDRGAELLAGLGEDPRQDVYRALPRLWVIGGGSVYRQALEAEALDELLVSVIDVDAAATVRARGLSPDALVRVPDVAAGAGPQGHWVAGGPLSDAPGAWRPVSGDAAWRVDHYRRR</sequence>
<dbReference type="AlphaFoldDB" id="A0A7T0PXX0"/>
<dbReference type="InterPro" id="IPR024072">
    <property type="entry name" value="DHFR-like_dom_sf"/>
</dbReference>
<accession>A0A7T0PXX0</accession>
<evidence type="ECO:0000256" key="3">
    <source>
        <dbReference type="ARBA" id="ARBA00012856"/>
    </source>
</evidence>
<dbReference type="PRINTS" id="PR00070">
    <property type="entry name" value="DHFR"/>
</dbReference>
<dbReference type="KEGG" id="arep:ID810_03600"/>
<dbReference type="GO" id="GO:0050661">
    <property type="term" value="F:NADP binding"/>
    <property type="evidence" value="ECO:0007669"/>
    <property type="project" value="InterPro"/>
</dbReference>
<dbReference type="RefSeq" id="WP_166855122.1">
    <property type="nucleotide sequence ID" value="NZ_CP063989.1"/>
</dbReference>
<dbReference type="SUPFAM" id="SSF53597">
    <property type="entry name" value="Dihydrofolate reductase-like"/>
    <property type="match status" value="1"/>
</dbReference>
<dbReference type="EC" id="1.5.1.3" evidence="3"/>
<dbReference type="GO" id="GO:0005829">
    <property type="term" value="C:cytosol"/>
    <property type="evidence" value="ECO:0007669"/>
    <property type="project" value="TreeGrafter"/>
</dbReference>
<comment type="similarity">
    <text evidence="2">Belongs to the dihydrofolate reductase family.</text>
</comment>
<gene>
    <name evidence="8" type="ORF">ID810_03600</name>
</gene>
<reference evidence="8 9" key="1">
    <citation type="submission" date="2020-11" db="EMBL/GenBank/DDBJ databases">
        <title>Actinomyces sp. ZJ750.</title>
        <authorList>
            <person name="Zhou J."/>
        </authorList>
    </citation>
    <scope>NUCLEOTIDE SEQUENCE [LARGE SCALE GENOMIC DNA]</scope>
    <source>
        <strain evidence="8 9">ZJ750</strain>
    </source>
</reference>
<dbReference type="GO" id="GO:0046452">
    <property type="term" value="P:dihydrofolate metabolic process"/>
    <property type="evidence" value="ECO:0007669"/>
    <property type="project" value="TreeGrafter"/>
</dbReference>
<dbReference type="GO" id="GO:0046655">
    <property type="term" value="P:folic acid metabolic process"/>
    <property type="evidence" value="ECO:0007669"/>
    <property type="project" value="TreeGrafter"/>
</dbReference>
<proteinExistence type="inferred from homology"/>
<dbReference type="PANTHER" id="PTHR48069:SF3">
    <property type="entry name" value="DIHYDROFOLATE REDUCTASE"/>
    <property type="match status" value="1"/>
</dbReference>
<dbReference type="GO" id="GO:0004146">
    <property type="term" value="F:dihydrofolate reductase activity"/>
    <property type="evidence" value="ECO:0007669"/>
    <property type="project" value="UniProtKB-EC"/>
</dbReference>
<protein>
    <recommendedName>
        <fullName evidence="3">dihydrofolate reductase</fullName>
        <ecNumber evidence="3">1.5.1.3</ecNumber>
    </recommendedName>
</protein>
<comment type="pathway">
    <text evidence="1">Cofactor biosynthesis; tetrahydrofolate biosynthesis; 5,6,7,8-tetrahydrofolate from 7,8-dihydrofolate: step 1/1.</text>
</comment>